<evidence type="ECO:0000313" key="2">
    <source>
        <dbReference type="EnsemblPlants" id="ORUFI02G13530.4"/>
    </source>
</evidence>
<proteinExistence type="predicted"/>
<protein>
    <submittedName>
        <fullName evidence="2">Uncharacterized protein</fullName>
    </submittedName>
</protein>
<evidence type="ECO:0000313" key="3">
    <source>
        <dbReference type="Proteomes" id="UP000008022"/>
    </source>
</evidence>
<accession>A0A0E0NDH3</accession>
<sequence>MLAAVPDRPPLIRKRRVRPPPSKLEPRSHRPRSASRSVGGASWFFHGDPPSAIHGGKLAPVSIRQLGGRVPAPFQFQDVVPALLNYT</sequence>
<dbReference type="AlphaFoldDB" id="A0A0E0NDH3"/>
<reference evidence="3" key="1">
    <citation type="submission" date="2013-06" db="EMBL/GenBank/DDBJ databases">
        <authorList>
            <person name="Zhao Q."/>
        </authorList>
    </citation>
    <scope>NUCLEOTIDE SEQUENCE</scope>
    <source>
        <strain evidence="3">cv. W1943</strain>
    </source>
</reference>
<dbReference type="Proteomes" id="UP000008022">
    <property type="component" value="Unassembled WGS sequence"/>
</dbReference>
<dbReference type="Gramene" id="ORUFI02G13530.4">
    <property type="protein sequence ID" value="ORUFI02G13530.4"/>
    <property type="gene ID" value="ORUFI02G13530"/>
</dbReference>
<dbReference type="EnsemblPlants" id="ORUFI02G13530.4">
    <property type="protein sequence ID" value="ORUFI02G13530.4"/>
    <property type="gene ID" value="ORUFI02G13530"/>
</dbReference>
<keyword evidence="3" id="KW-1185">Reference proteome</keyword>
<evidence type="ECO:0000256" key="1">
    <source>
        <dbReference type="SAM" id="MobiDB-lite"/>
    </source>
</evidence>
<reference evidence="2" key="2">
    <citation type="submission" date="2015-06" db="UniProtKB">
        <authorList>
            <consortium name="EnsemblPlants"/>
        </authorList>
    </citation>
    <scope>IDENTIFICATION</scope>
</reference>
<name>A0A0E0NDH3_ORYRU</name>
<organism evidence="2 3">
    <name type="scientific">Oryza rufipogon</name>
    <name type="common">Brownbeard rice</name>
    <name type="synonym">Asian wild rice</name>
    <dbReference type="NCBI Taxonomy" id="4529"/>
    <lineage>
        <taxon>Eukaryota</taxon>
        <taxon>Viridiplantae</taxon>
        <taxon>Streptophyta</taxon>
        <taxon>Embryophyta</taxon>
        <taxon>Tracheophyta</taxon>
        <taxon>Spermatophyta</taxon>
        <taxon>Magnoliopsida</taxon>
        <taxon>Liliopsida</taxon>
        <taxon>Poales</taxon>
        <taxon>Poaceae</taxon>
        <taxon>BOP clade</taxon>
        <taxon>Oryzoideae</taxon>
        <taxon>Oryzeae</taxon>
        <taxon>Oryzinae</taxon>
        <taxon>Oryza</taxon>
    </lineage>
</organism>
<dbReference type="HOGENOM" id="CLU_2487335_0_0_1"/>
<feature type="region of interest" description="Disordered" evidence="1">
    <location>
        <begin position="1"/>
        <end position="41"/>
    </location>
</feature>